<dbReference type="GO" id="GO:0031369">
    <property type="term" value="F:translation initiation factor binding"/>
    <property type="evidence" value="ECO:0007669"/>
    <property type="project" value="InterPro"/>
</dbReference>
<sequence length="712" mass="82199">MVTKSAKIKTRPDPAMDEISDDEPDFSDPEGFIDDINDEDLLEDLYRERPAEADGLESVIVVDNIPIVTPERLDKLKSVLHKTFSPFGETSSWEFPIDEETGKTKGFVFIEYRDATGAQEAVQRMNGYKLDKNHTFIVCPFTDFQKYEALSEDWRPPQPQPYPYGQYGNLGLYLQEPDCRDQFVVTSENGRKVSMYLHGFQEDSLLFERDNFTDLGVIWSPKGTYLASFHEQGIQLWGGEKFEKIHKFKHYKVRLIDFSPCERYLVTFNDGVGGPTGKGSSDLHEDDRKPSVVVWDILTMQKKRTFQPSEEITWPMFKWSHDDKYFARQTEDNIQIYETPSCGLLDKKSHKVTGVKSFSWCPTLNIMAYWVAEDRDVPARVNLLEIPSRQELRSKNLFNVADCKMCWQKNGDYLAVKVDRFQKSKKEGNVIKYSGMYFNFEVFMIREKNIPVDSVELKDSCVNQLAWEPNGSKFAVVHGEGQHSAVSFYQVKSASVTLLKRMEKKLCNRLLWSPSGQFIVLAGLKTLNGTLEFVDTANDFTILTTAEHFRCTDVEWDPTGRYVVTSVSAWAGDRSDNAYWIWSFQGKTLRKTAPTGFCAFQWRPRPRTLLTEDHIKEIKKNFKKYSQQFEVKDRASLTKVSKDIMEKRQKLMERHRSWQADKNNKLAILRPLRLELRGGVDTDALDTTEDPDDLEEETLFVLVKEESIALPA</sequence>
<keyword evidence="13" id="KW-1185">Reference proteome</keyword>
<evidence type="ECO:0000256" key="9">
    <source>
        <dbReference type="PIRNR" id="PIRNR036424"/>
    </source>
</evidence>
<keyword evidence="4" id="KW-0853">WD repeat</keyword>
<dbReference type="GeneID" id="111253222"/>
<dbReference type="HAMAP" id="MF_03001">
    <property type="entry name" value="eIF3b"/>
    <property type="match status" value="1"/>
</dbReference>
<dbReference type="InterPro" id="IPR011400">
    <property type="entry name" value="EIF3B"/>
</dbReference>
<comment type="subcellular location">
    <subcellularLocation>
        <location evidence="1 8 9">Cytoplasm</location>
    </subcellularLocation>
</comment>
<dbReference type="GO" id="GO:0005852">
    <property type="term" value="C:eukaryotic translation initiation factor 3 complex"/>
    <property type="evidence" value="ECO:0007669"/>
    <property type="project" value="UniProtKB-UniRule"/>
</dbReference>
<dbReference type="GO" id="GO:0016282">
    <property type="term" value="C:eukaryotic 43S preinitiation complex"/>
    <property type="evidence" value="ECO:0007669"/>
    <property type="project" value="UniProtKB-UniRule"/>
</dbReference>
<dbReference type="Pfam" id="PF00076">
    <property type="entry name" value="RRM_1"/>
    <property type="match status" value="1"/>
</dbReference>
<evidence type="ECO:0000256" key="5">
    <source>
        <dbReference type="ARBA" id="ARBA00022884"/>
    </source>
</evidence>
<comment type="subunit">
    <text evidence="7">Component of the eukaryotic translation initiation factor 3 (eIF-3) complex. The eIF-3 complex interacts with pix. Interacts with mxt.</text>
</comment>
<proteinExistence type="inferred from homology"/>
<comment type="similarity">
    <text evidence="8 9">Belongs to the eIF-3 subunit B family.</text>
</comment>
<dbReference type="Gene3D" id="3.30.70.330">
    <property type="match status" value="1"/>
</dbReference>
<dbReference type="PIRSF" id="PIRSF036424">
    <property type="entry name" value="eIF3b"/>
    <property type="match status" value="1"/>
</dbReference>
<comment type="function">
    <text evidence="9">Component of the eukaryotic translation initiation factor 3 (eIF-3) complex, which is involved in protein synthesis and, together with other initiation factors, stimulates binding of mRNA and methionyl-tRNAi to the 40S ribosome.</text>
</comment>
<dbReference type="AlphaFoldDB" id="A0A7M7MDD0"/>
<dbReference type="CTD" id="8662"/>
<dbReference type="GO" id="GO:0033290">
    <property type="term" value="C:eukaryotic 48S preinitiation complex"/>
    <property type="evidence" value="ECO:0007669"/>
    <property type="project" value="UniProtKB-UniRule"/>
</dbReference>
<evidence type="ECO:0000313" key="12">
    <source>
        <dbReference type="EnsemblMetazoa" id="XP_022668075"/>
    </source>
</evidence>
<dbReference type="KEGG" id="vde:111253222"/>
<dbReference type="RefSeq" id="XP_022668075.1">
    <property type="nucleotide sequence ID" value="XM_022812340.1"/>
</dbReference>
<dbReference type="InterPro" id="IPR015943">
    <property type="entry name" value="WD40/YVTN_repeat-like_dom_sf"/>
</dbReference>
<dbReference type="InterPro" id="IPR035979">
    <property type="entry name" value="RBD_domain_sf"/>
</dbReference>
<organism evidence="12 13">
    <name type="scientific">Varroa destructor</name>
    <name type="common">Honeybee mite</name>
    <dbReference type="NCBI Taxonomy" id="109461"/>
    <lineage>
        <taxon>Eukaryota</taxon>
        <taxon>Metazoa</taxon>
        <taxon>Ecdysozoa</taxon>
        <taxon>Arthropoda</taxon>
        <taxon>Chelicerata</taxon>
        <taxon>Arachnida</taxon>
        <taxon>Acari</taxon>
        <taxon>Parasitiformes</taxon>
        <taxon>Mesostigmata</taxon>
        <taxon>Gamasina</taxon>
        <taxon>Dermanyssoidea</taxon>
        <taxon>Varroidae</taxon>
        <taxon>Varroa</taxon>
    </lineage>
</organism>
<dbReference type="FunFam" id="3.30.70.330:FF:000607">
    <property type="entry name" value="Eukaryotic translation initiation factor 3 subunit B"/>
    <property type="match status" value="1"/>
</dbReference>
<dbReference type="SUPFAM" id="SSF54928">
    <property type="entry name" value="RNA-binding domain, RBD"/>
    <property type="match status" value="1"/>
</dbReference>
<evidence type="ECO:0000256" key="7">
    <source>
        <dbReference type="ARBA" id="ARBA00047068"/>
    </source>
</evidence>
<dbReference type="GO" id="GO:0001732">
    <property type="term" value="P:formation of cytoplasmic translation initiation complex"/>
    <property type="evidence" value="ECO:0007669"/>
    <property type="project" value="UniProtKB-UniRule"/>
</dbReference>
<evidence type="ECO:0000256" key="1">
    <source>
        <dbReference type="ARBA" id="ARBA00004496"/>
    </source>
</evidence>
<accession>A0A7M7MDD0</accession>
<dbReference type="Pfam" id="PF08662">
    <property type="entry name" value="eIF2A"/>
    <property type="match status" value="1"/>
</dbReference>
<dbReference type="Gene3D" id="2.130.10.10">
    <property type="entry name" value="YVTN repeat-like/Quinoprotein amine dehydrogenase"/>
    <property type="match status" value="2"/>
</dbReference>
<dbReference type="CDD" id="cd12278">
    <property type="entry name" value="RRM_eIF3B"/>
    <property type="match status" value="1"/>
</dbReference>
<dbReference type="Proteomes" id="UP000594260">
    <property type="component" value="Unplaced"/>
</dbReference>
<dbReference type="OrthoDB" id="10250414at2759"/>
<protein>
    <recommendedName>
        <fullName evidence="8 9">Eukaryotic translation initiation factor 3 subunit B</fullName>
        <shortName evidence="8 9">eIF3b</shortName>
    </recommendedName>
    <alternativeName>
        <fullName evidence="8">Eukaryotic translation initiation factor 3 subunit 9</fullName>
    </alternativeName>
</protein>
<evidence type="ECO:0000256" key="6">
    <source>
        <dbReference type="ARBA" id="ARBA00022917"/>
    </source>
</evidence>
<feature type="region of interest" description="Disordered" evidence="10">
    <location>
        <begin position="1"/>
        <end position="32"/>
    </location>
</feature>
<dbReference type="InterPro" id="IPR000504">
    <property type="entry name" value="RRM_dom"/>
</dbReference>
<dbReference type="FunCoup" id="A0A7M7MDD0">
    <property type="interactions" value="2324"/>
</dbReference>
<evidence type="ECO:0000256" key="2">
    <source>
        <dbReference type="ARBA" id="ARBA00022490"/>
    </source>
</evidence>
<dbReference type="InParanoid" id="A0A7M7MDD0"/>
<keyword evidence="3 8" id="KW-0396">Initiation factor</keyword>
<dbReference type="InterPro" id="IPR034363">
    <property type="entry name" value="eIF3B_RRM"/>
</dbReference>
<reference evidence="12" key="1">
    <citation type="submission" date="2021-01" db="UniProtKB">
        <authorList>
            <consortium name="EnsemblMetazoa"/>
        </authorList>
    </citation>
    <scope>IDENTIFICATION</scope>
</reference>
<evidence type="ECO:0000313" key="13">
    <source>
        <dbReference type="Proteomes" id="UP000594260"/>
    </source>
</evidence>
<dbReference type="EnsemblMetazoa" id="XM_022812340">
    <property type="protein sequence ID" value="XP_022668075"/>
    <property type="gene ID" value="LOC111253222"/>
</dbReference>
<evidence type="ECO:0000256" key="8">
    <source>
        <dbReference type="HAMAP-Rule" id="MF_03001"/>
    </source>
</evidence>
<evidence type="ECO:0000256" key="4">
    <source>
        <dbReference type="ARBA" id="ARBA00022574"/>
    </source>
</evidence>
<keyword evidence="5 8" id="KW-0694">RNA-binding</keyword>
<dbReference type="OMA" id="LWGGPQF"/>
<dbReference type="InterPro" id="IPR013979">
    <property type="entry name" value="TIF_beta_prop-like"/>
</dbReference>
<dbReference type="SUPFAM" id="SSF82171">
    <property type="entry name" value="DPP6 N-terminal domain-like"/>
    <property type="match status" value="1"/>
</dbReference>
<evidence type="ECO:0000256" key="3">
    <source>
        <dbReference type="ARBA" id="ARBA00022540"/>
    </source>
</evidence>
<dbReference type="InterPro" id="IPR012677">
    <property type="entry name" value="Nucleotide-bd_a/b_plait_sf"/>
</dbReference>
<evidence type="ECO:0000259" key="11">
    <source>
        <dbReference type="PROSITE" id="PS50102"/>
    </source>
</evidence>
<dbReference type="SMART" id="SM00360">
    <property type="entry name" value="RRM"/>
    <property type="match status" value="1"/>
</dbReference>
<dbReference type="PROSITE" id="PS50102">
    <property type="entry name" value="RRM"/>
    <property type="match status" value="1"/>
</dbReference>
<evidence type="ECO:0000256" key="10">
    <source>
        <dbReference type="SAM" id="MobiDB-lite"/>
    </source>
</evidence>
<feature type="domain" description="RRM" evidence="11">
    <location>
        <begin position="58"/>
        <end position="138"/>
    </location>
</feature>
<dbReference type="PANTHER" id="PTHR14068:SF0">
    <property type="entry name" value="EUKARYOTIC TRANSLATION INITIATION FACTOR 3 SUBUNIT B"/>
    <property type="match status" value="1"/>
</dbReference>
<keyword evidence="2 8" id="KW-0963">Cytoplasm</keyword>
<comment type="function">
    <text evidence="8">RNA-binding component of the eukaryotic translation initiation factor 3 (eIF-3) complex, which is involved in protein synthesis of a specialized repertoire of mRNAs and, together with other initiation factors, stimulates binding of mRNA and methionyl-tRNAi to the 40S ribosome. The eIF-3 complex specifically targets and initiates translation of a subset of mRNAs involved in cell proliferation.</text>
</comment>
<dbReference type="GO" id="GO:0003723">
    <property type="term" value="F:RNA binding"/>
    <property type="evidence" value="ECO:0007669"/>
    <property type="project" value="UniProtKB-UniRule"/>
</dbReference>
<name>A0A7M7MDD0_VARDE</name>
<dbReference type="GO" id="GO:0003743">
    <property type="term" value="F:translation initiation factor activity"/>
    <property type="evidence" value="ECO:0007669"/>
    <property type="project" value="UniProtKB-UniRule"/>
</dbReference>
<dbReference type="PANTHER" id="PTHR14068">
    <property type="entry name" value="EUKARYOTIC TRANSLATION INITIATION FACTOR 3 EIF3 -RELATED"/>
    <property type="match status" value="1"/>
</dbReference>
<feature type="compositionally biased region" description="Acidic residues" evidence="10">
    <location>
        <begin position="15"/>
        <end position="32"/>
    </location>
</feature>
<keyword evidence="6 8" id="KW-0648">Protein biosynthesis</keyword>